<protein>
    <submittedName>
        <fullName evidence="3">Protein Abitram</fullName>
    </submittedName>
</protein>
<dbReference type="GO" id="GO:0032433">
    <property type="term" value="C:filopodium tip"/>
    <property type="evidence" value="ECO:0007669"/>
    <property type="project" value="TreeGrafter"/>
</dbReference>
<organism evidence="2 3">
    <name type="scientific">Globodera pallida</name>
    <name type="common">Potato cyst nematode worm</name>
    <name type="synonym">Heterodera pallida</name>
    <dbReference type="NCBI Taxonomy" id="36090"/>
    <lineage>
        <taxon>Eukaryota</taxon>
        <taxon>Metazoa</taxon>
        <taxon>Ecdysozoa</taxon>
        <taxon>Nematoda</taxon>
        <taxon>Chromadorea</taxon>
        <taxon>Rhabditida</taxon>
        <taxon>Tylenchina</taxon>
        <taxon>Tylenchomorpha</taxon>
        <taxon>Tylenchoidea</taxon>
        <taxon>Heteroderidae</taxon>
        <taxon>Heteroderinae</taxon>
        <taxon>Globodera</taxon>
    </lineage>
</organism>
<reference evidence="2" key="1">
    <citation type="submission" date="2014-05" db="EMBL/GenBank/DDBJ databases">
        <title>The genome and life-stage specific transcriptomes of Globodera pallida elucidate key aspects of plant parasitism by a cyst nematode.</title>
        <authorList>
            <person name="Cotton J.A."/>
            <person name="Lilley C.J."/>
            <person name="Jones L.M."/>
            <person name="Kikuchi T."/>
            <person name="Reid A.J."/>
            <person name="Thorpe P."/>
            <person name="Tsai I.J."/>
            <person name="Beasley H."/>
            <person name="Blok V."/>
            <person name="Cock P.J.A."/>
            <person name="Van den Akker S.E."/>
            <person name="Holroyd N."/>
            <person name="Hunt M."/>
            <person name="Mantelin S."/>
            <person name="Naghra H."/>
            <person name="Pain A."/>
            <person name="Palomares-Rius J.E."/>
            <person name="Zarowiecki M."/>
            <person name="Berriman M."/>
            <person name="Jones J.T."/>
            <person name="Urwin P.E."/>
        </authorList>
    </citation>
    <scope>NUCLEOTIDE SEQUENCE [LARGE SCALE GENOMIC DNA]</scope>
    <source>
        <strain evidence="2">Lindley</strain>
    </source>
</reference>
<dbReference type="GO" id="GO:0048813">
    <property type="term" value="P:dendrite morphogenesis"/>
    <property type="evidence" value="ECO:0007669"/>
    <property type="project" value="TreeGrafter"/>
</dbReference>
<dbReference type="GO" id="GO:0003785">
    <property type="term" value="F:actin monomer binding"/>
    <property type="evidence" value="ECO:0007669"/>
    <property type="project" value="TreeGrafter"/>
</dbReference>
<evidence type="ECO:0000313" key="3">
    <source>
        <dbReference type="WBParaSite" id="GPLIN_000213700"/>
    </source>
</evidence>
<dbReference type="PANTHER" id="PTHR13651">
    <property type="entry name" value="PROTEIN ABITRAM"/>
    <property type="match status" value="1"/>
</dbReference>
<sequence>MLSRTGPGSKYGSSSPSPRSSFPGLRYLRHASGVIVLTLGQSHALMLDPKNIVQVLWDPSSATGSSSAKAKGKKRGVDRSKLAPSGKGKKGGLPMLPETRICIVRDSDGTEHVIRAGIRATLLEVNDERLAQEPNLMRTAADNHGFIAILMPPMGGDWRNTNIPKQFNGMEEMRDSDRRSTEMELKECKEQL</sequence>
<dbReference type="GO" id="GO:0051489">
    <property type="term" value="P:regulation of filopodium assembly"/>
    <property type="evidence" value="ECO:0007669"/>
    <property type="project" value="TreeGrafter"/>
</dbReference>
<dbReference type="GO" id="GO:0030425">
    <property type="term" value="C:dendrite"/>
    <property type="evidence" value="ECO:0007669"/>
    <property type="project" value="TreeGrafter"/>
</dbReference>
<dbReference type="GO" id="GO:0051015">
    <property type="term" value="F:actin filament binding"/>
    <property type="evidence" value="ECO:0007669"/>
    <property type="project" value="TreeGrafter"/>
</dbReference>
<dbReference type="GO" id="GO:0005634">
    <property type="term" value="C:nucleus"/>
    <property type="evidence" value="ECO:0007669"/>
    <property type="project" value="TreeGrafter"/>
</dbReference>
<dbReference type="WBParaSite" id="GPLIN_000213700">
    <property type="protein sequence ID" value="GPLIN_000213700"/>
    <property type="gene ID" value="GPLIN_000213700"/>
</dbReference>
<dbReference type="Proteomes" id="UP000050741">
    <property type="component" value="Unassembled WGS sequence"/>
</dbReference>
<evidence type="ECO:0000256" key="1">
    <source>
        <dbReference type="SAM" id="MobiDB-lite"/>
    </source>
</evidence>
<feature type="region of interest" description="Disordered" evidence="1">
    <location>
        <begin position="61"/>
        <end position="93"/>
    </location>
</feature>
<keyword evidence="2" id="KW-1185">Reference proteome</keyword>
<dbReference type="InterPro" id="IPR039169">
    <property type="entry name" value="Abitram"/>
</dbReference>
<reference evidence="3" key="2">
    <citation type="submission" date="2016-06" db="UniProtKB">
        <authorList>
            <consortium name="WormBaseParasite"/>
        </authorList>
    </citation>
    <scope>IDENTIFICATION</scope>
</reference>
<name>A0A183BNF1_GLOPA</name>
<proteinExistence type="predicted"/>
<dbReference type="PANTHER" id="PTHR13651:SF0">
    <property type="entry name" value="PROTEIN ABITRAM"/>
    <property type="match status" value="1"/>
</dbReference>
<feature type="region of interest" description="Disordered" evidence="1">
    <location>
        <begin position="1"/>
        <end position="21"/>
    </location>
</feature>
<dbReference type="GO" id="GO:0030027">
    <property type="term" value="C:lamellipodium"/>
    <property type="evidence" value="ECO:0007669"/>
    <property type="project" value="TreeGrafter"/>
</dbReference>
<dbReference type="GO" id="GO:0030833">
    <property type="term" value="P:regulation of actin filament polymerization"/>
    <property type="evidence" value="ECO:0007669"/>
    <property type="project" value="TreeGrafter"/>
</dbReference>
<accession>A0A183BNF1</accession>
<dbReference type="AlphaFoldDB" id="A0A183BNF1"/>
<evidence type="ECO:0000313" key="2">
    <source>
        <dbReference type="Proteomes" id="UP000050741"/>
    </source>
</evidence>